<dbReference type="RefSeq" id="XP_060328211.1">
    <property type="nucleotide sequence ID" value="XM_060480853.1"/>
</dbReference>
<dbReference type="Gene3D" id="3.40.50.12780">
    <property type="entry name" value="N-terminal domain of ligase-like"/>
    <property type="match status" value="1"/>
</dbReference>
<gene>
    <name evidence="1" type="ORF">EV420DRAFT_1765972</name>
</gene>
<name>A0AA39K1N5_ARMTA</name>
<dbReference type="InterPro" id="IPR042099">
    <property type="entry name" value="ANL_N_sf"/>
</dbReference>
<protein>
    <recommendedName>
        <fullName evidence="3">AMP-dependent synthetase/ligase domain-containing protein</fullName>
    </recommendedName>
</protein>
<accession>A0AA39K1N5</accession>
<evidence type="ECO:0000313" key="2">
    <source>
        <dbReference type="Proteomes" id="UP001175211"/>
    </source>
</evidence>
<sequence>MVDAETWTPCCSIEEADRILTRTGSLLETETRIIGGRVLNVWKNLWPSLRLFFLHSTKKYADRTYIVYQTECYTFREILDKAVRCAVILRDVYGVKKGKDILLLFGALAPHLQYRGSSSHLLSKLSNLIVFWACHLLGAVTALVDTSQPLELLRYCIMLTRCALIVLDPERADMIEPVTAELSLASGASGCLVLENHEGQGHWEGVDVWNAVSSGYNRAEHRSLVFWEDYQSTATGCSQERMGKEVEERTIKFSSYTIR</sequence>
<evidence type="ECO:0000313" key="1">
    <source>
        <dbReference type="EMBL" id="KAK0452875.1"/>
    </source>
</evidence>
<evidence type="ECO:0008006" key="3">
    <source>
        <dbReference type="Google" id="ProtNLM"/>
    </source>
</evidence>
<dbReference type="AlphaFoldDB" id="A0AA39K1N5"/>
<dbReference type="EMBL" id="JAUEPS010000029">
    <property type="protein sequence ID" value="KAK0452875.1"/>
    <property type="molecule type" value="Genomic_DNA"/>
</dbReference>
<keyword evidence="2" id="KW-1185">Reference proteome</keyword>
<dbReference type="SUPFAM" id="SSF56801">
    <property type="entry name" value="Acetyl-CoA synthetase-like"/>
    <property type="match status" value="1"/>
</dbReference>
<proteinExistence type="predicted"/>
<dbReference type="GeneID" id="85364401"/>
<reference evidence="1" key="1">
    <citation type="submission" date="2023-06" db="EMBL/GenBank/DDBJ databases">
        <authorList>
            <consortium name="Lawrence Berkeley National Laboratory"/>
            <person name="Ahrendt S."/>
            <person name="Sahu N."/>
            <person name="Indic B."/>
            <person name="Wong-Bajracharya J."/>
            <person name="Merenyi Z."/>
            <person name="Ke H.-M."/>
            <person name="Monk M."/>
            <person name="Kocsube S."/>
            <person name="Drula E."/>
            <person name="Lipzen A."/>
            <person name="Balint B."/>
            <person name="Henrissat B."/>
            <person name="Andreopoulos B."/>
            <person name="Martin F.M."/>
            <person name="Harder C.B."/>
            <person name="Rigling D."/>
            <person name="Ford K.L."/>
            <person name="Foster G.D."/>
            <person name="Pangilinan J."/>
            <person name="Papanicolaou A."/>
            <person name="Barry K."/>
            <person name="LaButti K."/>
            <person name="Viragh M."/>
            <person name="Koriabine M."/>
            <person name="Yan M."/>
            <person name="Riley R."/>
            <person name="Champramary S."/>
            <person name="Plett K.L."/>
            <person name="Tsai I.J."/>
            <person name="Slot J."/>
            <person name="Sipos G."/>
            <person name="Plett J."/>
            <person name="Nagy L.G."/>
            <person name="Grigoriev I.V."/>
        </authorList>
    </citation>
    <scope>NUCLEOTIDE SEQUENCE</scope>
    <source>
        <strain evidence="1">CCBAS 213</strain>
    </source>
</reference>
<comment type="caution">
    <text evidence="1">The sequence shown here is derived from an EMBL/GenBank/DDBJ whole genome shotgun (WGS) entry which is preliminary data.</text>
</comment>
<dbReference type="Proteomes" id="UP001175211">
    <property type="component" value="Unassembled WGS sequence"/>
</dbReference>
<organism evidence="1 2">
    <name type="scientific">Armillaria tabescens</name>
    <name type="common">Ringless honey mushroom</name>
    <name type="synonym">Agaricus tabescens</name>
    <dbReference type="NCBI Taxonomy" id="1929756"/>
    <lineage>
        <taxon>Eukaryota</taxon>
        <taxon>Fungi</taxon>
        <taxon>Dikarya</taxon>
        <taxon>Basidiomycota</taxon>
        <taxon>Agaricomycotina</taxon>
        <taxon>Agaricomycetes</taxon>
        <taxon>Agaricomycetidae</taxon>
        <taxon>Agaricales</taxon>
        <taxon>Marasmiineae</taxon>
        <taxon>Physalacriaceae</taxon>
        <taxon>Desarmillaria</taxon>
    </lineage>
</organism>